<proteinExistence type="predicted"/>
<comment type="caution">
    <text evidence="1">The sequence shown here is derived from an EMBL/GenBank/DDBJ whole genome shotgun (WGS) entry which is preliminary data.</text>
</comment>
<name>A0A919VT59_9ACTN</name>
<reference evidence="1" key="1">
    <citation type="submission" date="2021-03" db="EMBL/GenBank/DDBJ databases">
        <title>Whole genome shotgun sequence of Actinoplanes consettensis NBRC 14913.</title>
        <authorList>
            <person name="Komaki H."/>
            <person name="Tamura T."/>
        </authorList>
    </citation>
    <scope>NUCLEOTIDE SEQUENCE</scope>
    <source>
        <strain evidence="1">NBRC 14913</strain>
    </source>
</reference>
<gene>
    <name evidence="1" type="ORF">Aco04nite_42650</name>
</gene>
<protein>
    <submittedName>
        <fullName evidence="1">Uncharacterized protein</fullName>
    </submittedName>
</protein>
<dbReference type="RefSeq" id="WP_212998983.1">
    <property type="nucleotide sequence ID" value="NZ_BAAATW010000015.1"/>
</dbReference>
<accession>A0A919VT59</accession>
<evidence type="ECO:0000313" key="1">
    <source>
        <dbReference type="EMBL" id="GIM74892.1"/>
    </source>
</evidence>
<dbReference type="EMBL" id="BOQP01000021">
    <property type="protein sequence ID" value="GIM74892.1"/>
    <property type="molecule type" value="Genomic_DNA"/>
</dbReference>
<sequence length="198" mass="21275">MAGPTAGVLTPDPFTAGHLNEFHGWLAESLTPDTAGNSWLLREPRRLGMESPVQTGPMLIEPIAYEGEDAEEAACMERALGFPPGSEVVLAAAVNGRDDHRFLAHLAVAIARRYGGLIDLGGWLPVPPPRGVSGLAALESGVGLQEWQDLSRATIATLAGRRHEIPYRTAGGEVSMSHVVDADLLTSWLRHPLFRMVK</sequence>
<dbReference type="Proteomes" id="UP000680865">
    <property type="component" value="Unassembled WGS sequence"/>
</dbReference>
<keyword evidence="2" id="KW-1185">Reference proteome</keyword>
<dbReference type="AlphaFoldDB" id="A0A919VT59"/>
<organism evidence="1 2">
    <name type="scientific">Winogradskya consettensis</name>
    <dbReference type="NCBI Taxonomy" id="113560"/>
    <lineage>
        <taxon>Bacteria</taxon>
        <taxon>Bacillati</taxon>
        <taxon>Actinomycetota</taxon>
        <taxon>Actinomycetes</taxon>
        <taxon>Micromonosporales</taxon>
        <taxon>Micromonosporaceae</taxon>
        <taxon>Winogradskya</taxon>
    </lineage>
</organism>
<dbReference type="Pfam" id="PF19895">
    <property type="entry name" value="DUF6368"/>
    <property type="match status" value="1"/>
</dbReference>
<dbReference type="InterPro" id="IPR045948">
    <property type="entry name" value="DUF6368"/>
</dbReference>
<evidence type="ECO:0000313" key="2">
    <source>
        <dbReference type="Proteomes" id="UP000680865"/>
    </source>
</evidence>